<dbReference type="Pfam" id="PF04499">
    <property type="entry name" value="SAPS"/>
    <property type="match status" value="1"/>
</dbReference>
<feature type="compositionally biased region" description="Basic and acidic residues" evidence="2">
    <location>
        <begin position="1018"/>
        <end position="1030"/>
    </location>
</feature>
<dbReference type="PANTHER" id="PTHR12634:SF37">
    <property type="entry name" value="SIT4 PHOSPHATASE-ASSOCIATED FAMILY PROTEIN"/>
    <property type="match status" value="1"/>
</dbReference>
<reference evidence="3" key="1">
    <citation type="submission" date="2021-01" db="UniProtKB">
        <authorList>
            <consortium name="EnsemblPlants"/>
        </authorList>
    </citation>
    <scope>IDENTIFICATION</scope>
</reference>
<accession>A0A7N2N8F8</accession>
<evidence type="ECO:0000256" key="1">
    <source>
        <dbReference type="ARBA" id="ARBA00006180"/>
    </source>
</evidence>
<dbReference type="GO" id="GO:0019903">
    <property type="term" value="F:protein phosphatase binding"/>
    <property type="evidence" value="ECO:0007669"/>
    <property type="project" value="InterPro"/>
</dbReference>
<dbReference type="SUPFAM" id="SSF48371">
    <property type="entry name" value="ARM repeat"/>
    <property type="match status" value="1"/>
</dbReference>
<proteinExistence type="inferred from homology"/>
<evidence type="ECO:0000313" key="4">
    <source>
        <dbReference type="Proteomes" id="UP000594261"/>
    </source>
</evidence>
<protein>
    <recommendedName>
        <fullName evidence="5">SIT4 phosphatase-associated family protein</fullName>
    </recommendedName>
</protein>
<feature type="region of interest" description="Disordered" evidence="2">
    <location>
        <begin position="718"/>
        <end position="1065"/>
    </location>
</feature>
<evidence type="ECO:0008006" key="5">
    <source>
        <dbReference type="Google" id="ProtNLM"/>
    </source>
</evidence>
<dbReference type="GO" id="GO:0019888">
    <property type="term" value="F:protein phosphatase regulator activity"/>
    <property type="evidence" value="ECO:0007669"/>
    <property type="project" value="TreeGrafter"/>
</dbReference>
<feature type="compositionally biased region" description="Basic and acidic residues" evidence="2">
    <location>
        <begin position="882"/>
        <end position="899"/>
    </location>
</feature>
<evidence type="ECO:0000313" key="3">
    <source>
        <dbReference type="EnsemblPlants" id="QL93p1903_0072:mrna"/>
    </source>
</evidence>
<sequence length="1065" mass="117501">MVETILDKENFTLEELLDEDEIIQECKALNGRLINFLRERAQVEQLIRFIVEEALEDAEKRRTFKFPFIACEIFTCEVDIILKTLVEDEELMNLLFSFLEPEQPHSTLLAGYFSKVVICLLLRKTVPFMRYIQANQDIVKKLVELIGITSIMEVLIRLIGADEHMYTNYMEAMQWIEDTDVLEMIVDKFSSSDSPEVHANAAETLCAITRFAPPGLAAKISSPSFIGRLFRHALEDARPKSVLVNSLSVCISLLDPKRLTLGIYHHTYNRQITQGPPVTANPETVEGMLESLGDLLKLLEVSSAENELLTTYGKLQPPLGKHRLKIVEFISVLVTVGSEAAEKELIRLGAVQRILDLFFEYPYNNFLHHHIESILVSCLESKNVPLIEHLLHECNLVGRILEAENNYKLAADLNKPTVPSEGRLPPRIGNIGHLTRISNKLIQLGNNSAKIQAYLQGEHPSTQGVYKGQTIKNKDYKNLGNQEKIKMIGFSLCTICSASVFMRKIASGLIGTQMFYPSGMQWKMSFSGHVGKADILMNHSALDHAWNNLNYMRIQPVVLQLVEQLVENHTMHVPMSSCLNGNKSSNKSRVEGLGRPTALQDRNRDSDDDDYQDRDYDVAALANNLSQAFRYGIYSNDDIDEAHGSLERDDEVCTRDHLLAAYEYLLLLTFSVRKDVYFDDESAEVVLSSLRLGDDQESGSLFTNSNWFAFEDDRVANERSTGSHASPSPNTEETCVINGGSDDNVIVGEDDDLVDTATSSPEAGTKSEDTTHLDNSRETGHTETDKPPEWVEWRETTDSSDPTDVLPNGEIQVGLELSEADAAEASSSTDGLEKNDETAAGHLPESADANPSPAPSEQSESANENSSLDPTNSDDVAVAEGAEGKSMAEEEKKEVDEKSGLGPTDSDDVVAAEGMEVTSKEEEEKKDVDEKSGLGPTESDDVVAAEGMEVTSKAEEEKKDVDEKSGLGPTDSDDAVAAQAMEGTSTAEEEKKDVDEKSSLGPTNSDDVVVAEGIEGTPKAEEDKKDDNEKSSLGPTDSDDVVVAEEKEGTPEGEEEKKDVKEAGN</sequence>
<dbReference type="InParanoid" id="A0A7N2N8F8"/>
<feature type="compositionally biased region" description="Basic and acidic residues" evidence="2">
    <location>
        <begin position="952"/>
        <end position="965"/>
    </location>
</feature>
<dbReference type="InterPro" id="IPR007587">
    <property type="entry name" value="SAPS"/>
</dbReference>
<dbReference type="Gramene" id="QL93p1903_0072:mrna">
    <property type="protein sequence ID" value="QL93p1903_0072:mrna"/>
    <property type="gene ID" value="QL93p1903_0072"/>
</dbReference>
<feature type="compositionally biased region" description="Basic and acidic residues" evidence="2">
    <location>
        <begin position="1044"/>
        <end position="1065"/>
    </location>
</feature>
<feature type="region of interest" description="Disordered" evidence="2">
    <location>
        <begin position="576"/>
        <end position="612"/>
    </location>
</feature>
<dbReference type="EnsemblPlants" id="QL93p1903_0072:mrna">
    <property type="protein sequence ID" value="QL93p1903_0072:mrna"/>
    <property type="gene ID" value="QL93p1903_0072"/>
</dbReference>
<feature type="compositionally biased region" description="Basic and acidic residues" evidence="2">
    <location>
        <begin position="765"/>
        <end position="797"/>
    </location>
</feature>
<keyword evidence="4" id="KW-1185">Reference proteome</keyword>
<feature type="compositionally biased region" description="Polar residues" evidence="2">
    <location>
        <begin position="577"/>
        <end position="587"/>
    </location>
</feature>
<organism evidence="3 4">
    <name type="scientific">Quercus lobata</name>
    <name type="common">Valley oak</name>
    <dbReference type="NCBI Taxonomy" id="97700"/>
    <lineage>
        <taxon>Eukaryota</taxon>
        <taxon>Viridiplantae</taxon>
        <taxon>Streptophyta</taxon>
        <taxon>Embryophyta</taxon>
        <taxon>Tracheophyta</taxon>
        <taxon>Spermatophyta</taxon>
        <taxon>Magnoliopsida</taxon>
        <taxon>eudicotyledons</taxon>
        <taxon>Gunneridae</taxon>
        <taxon>Pentapetalae</taxon>
        <taxon>rosids</taxon>
        <taxon>fabids</taxon>
        <taxon>Fagales</taxon>
        <taxon>Fagaceae</taxon>
        <taxon>Quercus</taxon>
    </lineage>
</organism>
<feature type="compositionally biased region" description="Basic and acidic residues" evidence="2">
    <location>
        <begin position="918"/>
        <end position="932"/>
    </location>
</feature>
<feature type="compositionally biased region" description="Low complexity" evidence="2">
    <location>
        <begin position="849"/>
        <end position="867"/>
    </location>
</feature>
<dbReference type="PANTHER" id="PTHR12634">
    <property type="entry name" value="SIT4 YEAST -ASSOCIATING PROTEIN-RELATED"/>
    <property type="match status" value="1"/>
</dbReference>
<comment type="similarity">
    <text evidence="1">Belongs to the SAPS family.</text>
</comment>
<dbReference type="Proteomes" id="UP000594261">
    <property type="component" value="Unassembled WGS sequence"/>
</dbReference>
<feature type="compositionally biased region" description="Polar residues" evidence="2">
    <location>
        <begin position="718"/>
        <end position="733"/>
    </location>
</feature>
<feature type="compositionally biased region" description="Basic and acidic residues" evidence="2">
    <location>
        <begin position="988"/>
        <end position="998"/>
    </location>
</feature>
<dbReference type="AlphaFoldDB" id="A0A7N2N8F8"/>
<name>A0A7N2N8F8_QUELO</name>
<dbReference type="FunCoup" id="A0A7N2N8F8">
    <property type="interactions" value="3301"/>
</dbReference>
<evidence type="ECO:0000256" key="2">
    <source>
        <dbReference type="SAM" id="MobiDB-lite"/>
    </source>
</evidence>
<dbReference type="InterPro" id="IPR016024">
    <property type="entry name" value="ARM-type_fold"/>
</dbReference>